<dbReference type="PROSITE" id="PS50850">
    <property type="entry name" value="MFS"/>
    <property type="match status" value="1"/>
</dbReference>
<comment type="subcellular location">
    <subcellularLocation>
        <location evidence="1">Cell membrane</location>
        <topology evidence="1">Multi-pass membrane protein</topology>
    </subcellularLocation>
</comment>
<dbReference type="InterPro" id="IPR036259">
    <property type="entry name" value="MFS_trans_sf"/>
</dbReference>
<dbReference type="EMBL" id="AYER01000003">
    <property type="protein sequence ID" value="ESK40453.1"/>
    <property type="molecule type" value="Genomic_DNA"/>
</dbReference>
<feature type="transmembrane region" description="Helical" evidence="8">
    <location>
        <begin position="330"/>
        <end position="352"/>
    </location>
</feature>
<keyword evidence="7 8" id="KW-0472">Membrane</keyword>
<feature type="transmembrane region" description="Helical" evidence="8">
    <location>
        <begin position="399"/>
        <end position="419"/>
    </location>
</feature>
<dbReference type="Proteomes" id="UP000023785">
    <property type="component" value="Unassembled WGS sequence"/>
</dbReference>
<dbReference type="HOGENOM" id="CLU_001265_39_2_6"/>
<dbReference type="GO" id="GO:0015293">
    <property type="term" value="F:symporter activity"/>
    <property type="evidence" value="ECO:0007669"/>
    <property type="project" value="UniProtKB-KW"/>
</dbReference>
<accession>V2TCV3</accession>
<dbReference type="Gene3D" id="1.20.1250.20">
    <property type="entry name" value="MFS general substrate transporter like domains"/>
    <property type="match status" value="2"/>
</dbReference>
<dbReference type="InterPro" id="IPR005829">
    <property type="entry name" value="Sugar_transporter_CS"/>
</dbReference>
<gene>
    <name evidence="10" type="ORF">P256_00906</name>
</gene>
<dbReference type="InterPro" id="IPR051084">
    <property type="entry name" value="H+-coupled_symporters"/>
</dbReference>
<keyword evidence="11" id="KW-1185">Reference proteome</keyword>
<feature type="transmembrane region" description="Helical" evidence="8">
    <location>
        <begin position="301"/>
        <end position="318"/>
    </location>
</feature>
<dbReference type="PATRIC" id="fig|1392540.3.peg.877"/>
<feature type="transmembrane region" description="Helical" evidence="8">
    <location>
        <begin position="160"/>
        <end position="178"/>
    </location>
</feature>
<dbReference type="NCBIfam" id="NF011656">
    <property type="entry name" value="PRK15075.1"/>
    <property type="match status" value="1"/>
</dbReference>
<dbReference type="FunFam" id="1.20.1250.20:FF:000001">
    <property type="entry name" value="Dicarboxylate MFS transporter"/>
    <property type="match status" value="1"/>
</dbReference>
<protein>
    <recommendedName>
        <fullName evidence="9">Major facilitator superfamily (MFS) profile domain-containing protein</fullName>
    </recommendedName>
</protein>
<evidence type="ECO:0000256" key="5">
    <source>
        <dbReference type="ARBA" id="ARBA00022847"/>
    </source>
</evidence>
<feature type="transmembrane region" description="Helical" evidence="8">
    <location>
        <begin position="48"/>
        <end position="72"/>
    </location>
</feature>
<dbReference type="InterPro" id="IPR005828">
    <property type="entry name" value="MFS_sugar_transport-like"/>
</dbReference>
<evidence type="ECO:0000256" key="2">
    <source>
        <dbReference type="ARBA" id="ARBA00022448"/>
    </source>
</evidence>
<dbReference type="GO" id="GO:0005886">
    <property type="term" value="C:plasma membrane"/>
    <property type="evidence" value="ECO:0007669"/>
    <property type="project" value="UniProtKB-SubCell"/>
</dbReference>
<evidence type="ECO:0000256" key="8">
    <source>
        <dbReference type="SAM" id="Phobius"/>
    </source>
</evidence>
<keyword evidence="2" id="KW-0813">Transport</keyword>
<keyword evidence="5" id="KW-0769">Symport</keyword>
<dbReference type="eggNOG" id="COG0477">
    <property type="taxonomic scope" value="Bacteria"/>
</dbReference>
<dbReference type="Pfam" id="PF00083">
    <property type="entry name" value="Sugar_tr"/>
    <property type="match status" value="1"/>
</dbReference>
<feature type="transmembrane region" description="Helical" evidence="8">
    <location>
        <begin position="111"/>
        <end position="139"/>
    </location>
</feature>
<proteinExistence type="predicted"/>
<comment type="caution">
    <text evidence="10">The sequence shown here is derived from an EMBL/GenBank/DDBJ whole genome shotgun (WGS) entry which is preliminary data.</text>
</comment>
<dbReference type="RefSeq" id="WP_023272486.1">
    <property type="nucleotide sequence ID" value="NZ_KI530712.1"/>
</dbReference>
<dbReference type="PANTHER" id="PTHR43528:SF6">
    <property type="entry name" value="CITRATE-PROTON SYMPORTER"/>
    <property type="match status" value="1"/>
</dbReference>
<keyword evidence="6 8" id="KW-1133">Transmembrane helix</keyword>
<feature type="transmembrane region" description="Helical" evidence="8">
    <location>
        <begin position="273"/>
        <end position="294"/>
    </location>
</feature>
<sequence>MQAGRQQSRIRDIFNVTSGNFLEQYDFFLFGLYAKFIGETFFHSESTYAALIKTFLIFAVSFFMRPIGALVLGPYVDRIGRRKGLMVTLTIMAFGSLVIAFTPGYETLGLAASLLILVGRLAQGFSAGVELGGVSVYLSEIADEHNKGFITSWQSASQQIAVIFAAVLGFAVNQIFTVEQVSQWAWRIPFIVGCIIIPVIFYLRGNLKETEAFENRKEIPTMQQIFATLLSNWKVVVAGMLMVATTTTMFYFITVYTPTYGKEVLHLTTKQSLIATIAVGVSNFILLPIGGMLADKFGRKVMLMTMTILILFSAYPLLNWLTTEITLTRMLIVLSCFSLMYSFYNGAMVVTLTEIMPASVRTAGFSIAYSLATSVFGGLTPVISTYIVKETGSQSTPAFWLMSSAVLSLIACLYIFSVAKLHHSSKLVPKGHS</sequence>
<evidence type="ECO:0000256" key="3">
    <source>
        <dbReference type="ARBA" id="ARBA00022475"/>
    </source>
</evidence>
<evidence type="ECO:0000313" key="10">
    <source>
        <dbReference type="EMBL" id="ESK40453.1"/>
    </source>
</evidence>
<feature type="domain" description="Major facilitator superfamily (MFS) profile" evidence="9">
    <location>
        <begin position="12"/>
        <end position="420"/>
    </location>
</feature>
<feature type="transmembrane region" description="Helical" evidence="8">
    <location>
        <begin position="184"/>
        <end position="204"/>
    </location>
</feature>
<feature type="transmembrane region" description="Helical" evidence="8">
    <location>
        <begin position="364"/>
        <end position="387"/>
    </location>
</feature>
<dbReference type="SUPFAM" id="SSF103473">
    <property type="entry name" value="MFS general substrate transporter"/>
    <property type="match status" value="1"/>
</dbReference>
<feature type="transmembrane region" description="Helical" evidence="8">
    <location>
        <begin position="225"/>
        <end position="253"/>
    </location>
</feature>
<dbReference type="AlphaFoldDB" id="V2TCV3"/>
<evidence type="ECO:0000313" key="11">
    <source>
        <dbReference type="Proteomes" id="UP000023785"/>
    </source>
</evidence>
<evidence type="ECO:0000256" key="7">
    <source>
        <dbReference type="ARBA" id="ARBA00023136"/>
    </source>
</evidence>
<evidence type="ECO:0000256" key="6">
    <source>
        <dbReference type="ARBA" id="ARBA00022989"/>
    </source>
</evidence>
<feature type="transmembrane region" description="Helical" evidence="8">
    <location>
        <begin position="84"/>
        <end position="105"/>
    </location>
</feature>
<dbReference type="PANTHER" id="PTHR43528">
    <property type="entry name" value="ALPHA-KETOGLUTARATE PERMEASE"/>
    <property type="match status" value="1"/>
</dbReference>
<dbReference type="OrthoDB" id="3690818at2"/>
<dbReference type="InterPro" id="IPR020846">
    <property type="entry name" value="MFS_dom"/>
</dbReference>
<name>V2TCV3_9GAMM</name>
<evidence type="ECO:0000256" key="4">
    <source>
        <dbReference type="ARBA" id="ARBA00022692"/>
    </source>
</evidence>
<evidence type="ECO:0000259" key="9">
    <source>
        <dbReference type="PROSITE" id="PS50850"/>
    </source>
</evidence>
<keyword evidence="3" id="KW-1003">Cell membrane</keyword>
<organism evidence="10 11">
    <name type="scientific">Acinetobacter nectaris CIP 110549</name>
    <dbReference type="NCBI Taxonomy" id="1392540"/>
    <lineage>
        <taxon>Bacteria</taxon>
        <taxon>Pseudomonadati</taxon>
        <taxon>Pseudomonadota</taxon>
        <taxon>Gammaproteobacteria</taxon>
        <taxon>Moraxellales</taxon>
        <taxon>Moraxellaceae</taxon>
        <taxon>Acinetobacter</taxon>
    </lineage>
</organism>
<dbReference type="PROSITE" id="PS00216">
    <property type="entry name" value="SUGAR_TRANSPORT_1"/>
    <property type="match status" value="2"/>
</dbReference>
<evidence type="ECO:0000256" key="1">
    <source>
        <dbReference type="ARBA" id="ARBA00004651"/>
    </source>
</evidence>
<keyword evidence="4 8" id="KW-0812">Transmembrane</keyword>
<reference evidence="10 11" key="1">
    <citation type="submission" date="2013-10" db="EMBL/GenBank/DDBJ databases">
        <title>The Genome Sequence of Acinetobacter nectaris CIP 110549.</title>
        <authorList>
            <consortium name="The Broad Institute Genomics Platform"/>
            <consortium name="The Broad Institute Genome Sequencing Center for Infectious Disease"/>
            <person name="Cerqueira G."/>
            <person name="Feldgarden M."/>
            <person name="Courvalin P."/>
            <person name="Grillot-Courvalin C."/>
            <person name="Clermont D."/>
            <person name="Rocha E."/>
            <person name="Yoon E.-J."/>
            <person name="Nemec A."/>
            <person name="Young S.K."/>
            <person name="Zeng Q."/>
            <person name="Gargeya S."/>
            <person name="Fitzgerald M."/>
            <person name="Abouelleil A."/>
            <person name="Alvarado L."/>
            <person name="Berlin A.M."/>
            <person name="Chapman S.B."/>
            <person name="Gainer-Dewar J."/>
            <person name="Goldberg J."/>
            <person name="Gnerre S."/>
            <person name="Griggs A."/>
            <person name="Gujja S."/>
            <person name="Hansen M."/>
            <person name="Howarth C."/>
            <person name="Imamovic A."/>
            <person name="Ireland A."/>
            <person name="Larimer J."/>
            <person name="McCowan C."/>
            <person name="Murphy C."/>
            <person name="Pearson M."/>
            <person name="Poon T.W."/>
            <person name="Priest M."/>
            <person name="Roberts A."/>
            <person name="Saif S."/>
            <person name="Shea T."/>
            <person name="Sykes S."/>
            <person name="Wortman J."/>
            <person name="Nusbaum C."/>
            <person name="Birren B."/>
        </authorList>
    </citation>
    <scope>NUCLEOTIDE SEQUENCE [LARGE SCALE GENOMIC DNA]</scope>
    <source>
        <strain evidence="10 11">CIP 110549</strain>
    </source>
</reference>